<evidence type="ECO:0000256" key="2">
    <source>
        <dbReference type="ARBA" id="ARBA00010718"/>
    </source>
</evidence>
<sequence>MSSYHHCSLLVLVLAVAVTGSEDWSYEDGANGPEHWADHYPECGGSSQSPINIFTWLAVGDEPWPRIQFHNYDSIPLTMTITNNGHSAQVSSPELAASISGGSLGGEYVFSQFHFHWGSDDAVGGSEHTINSVRYANELHLVHYKSEYGSIDEALNHPDGVAVLGVLLQLSDADNVLLDNIVQGLASIKEPGSTATITSFPLINIIPRETREFYRYQGSLTTPGCNEVVTWTVFANPITVSSVQMDAFRSIDFENGAPMMDNYRPLQPLNDRKVFKGVQD</sequence>
<dbReference type="PANTHER" id="PTHR18952">
    <property type="entry name" value="CARBONIC ANHYDRASE"/>
    <property type="match status" value="1"/>
</dbReference>
<gene>
    <name evidence="11" type="ORF">OTU49_006539</name>
</gene>
<protein>
    <recommendedName>
        <fullName evidence="3 9">Carbonic anhydrase</fullName>
        <ecNumber evidence="3 9">4.2.1.1</ecNumber>
    </recommendedName>
</protein>
<feature type="domain" description="Alpha-carbonic anhydrase" evidence="10">
    <location>
        <begin position="22"/>
        <end position="278"/>
    </location>
</feature>
<proteinExistence type="inferred from homology"/>
<dbReference type="InterPro" id="IPR001148">
    <property type="entry name" value="CA_dom"/>
</dbReference>
<reference evidence="11" key="2">
    <citation type="submission" date="2024-01" db="EMBL/GenBank/DDBJ databases">
        <authorList>
            <person name="He J."/>
            <person name="Wang M."/>
            <person name="Zheng J."/>
            <person name="Liu Z."/>
        </authorList>
    </citation>
    <scope>NUCLEOTIDE SEQUENCE</scope>
    <source>
        <strain evidence="11">ZL_2023a</strain>
        <tissue evidence="11">Muscle</tissue>
    </source>
</reference>
<evidence type="ECO:0000256" key="7">
    <source>
        <dbReference type="ARBA" id="ARBA00023239"/>
    </source>
</evidence>
<keyword evidence="4 9" id="KW-0479">Metal-binding</keyword>
<evidence type="ECO:0000256" key="4">
    <source>
        <dbReference type="ARBA" id="ARBA00022723"/>
    </source>
</evidence>
<dbReference type="AlphaFoldDB" id="A0AAW0Y712"/>
<evidence type="ECO:0000259" key="10">
    <source>
        <dbReference type="PROSITE" id="PS51144"/>
    </source>
</evidence>
<evidence type="ECO:0000256" key="9">
    <source>
        <dbReference type="RuleBase" id="RU367011"/>
    </source>
</evidence>
<keyword evidence="9" id="KW-0732">Signal</keyword>
<evidence type="ECO:0000256" key="1">
    <source>
        <dbReference type="ARBA" id="ARBA00002904"/>
    </source>
</evidence>
<dbReference type="EMBL" id="JARKIK010000004">
    <property type="protein sequence ID" value="KAK8752622.1"/>
    <property type="molecule type" value="Genomic_DNA"/>
</dbReference>
<dbReference type="GO" id="GO:0004089">
    <property type="term" value="F:carbonate dehydratase activity"/>
    <property type="evidence" value="ECO:0007669"/>
    <property type="project" value="UniProtKB-UniRule"/>
</dbReference>
<dbReference type="Pfam" id="PF00194">
    <property type="entry name" value="Carb_anhydrase"/>
    <property type="match status" value="1"/>
</dbReference>
<dbReference type="PROSITE" id="PS00162">
    <property type="entry name" value="ALPHA_CA_1"/>
    <property type="match status" value="1"/>
</dbReference>
<keyword evidence="5 9" id="KW-0862">Zinc</keyword>
<keyword evidence="7 9" id="KW-0456">Lyase</keyword>
<dbReference type="SMART" id="SM01057">
    <property type="entry name" value="Carb_anhydrase"/>
    <property type="match status" value="1"/>
</dbReference>
<dbReference type="InterPro" id="IPR018338">
    <property type="entry name" value="Carbonic_anhydrase_a-class_CS"/>
</dbReference>
<dbReference type="GO" id="GO:0005886">
    <property type="term" value="C:plasma membrane"/>
    <property type="evidence" value="ECO:0007669"/>
    <property type="project" value="TreeGrafter"/>
</dbReference>
<evidence type="ECO:0000256" key="8">
    <source>
        <dbReference type="ARBA" id="ARBA00048348"/>
    </source>
</evidence>
<keyword evidence="12" id="KW-1185">Reference proteome</keyword>
<comment type="cofactor">
    <cofactor evidence="9">
        <name>Zn(2+)</name>
        <dbReference type="ChEBI" id="CHEBI:29105"/>
    </cofactor>
</comment>
<dbReference type="PROSITE" id="PS51144">
    <property type="entry name" value="ALPHA_CA_2"/>
    <property type="match status" value="1"/>
</dbReference>
<evidence type="ECO:0000313" key="11">
    <source>
        <dbReference type="EMBL" id="KAK8752623.1"/>
    </source>
</evidence>
<evidence type="ECO:0000256" key="6">
    <source>
        <dbReference type="ARBA" id="ARBA00023180"/>
    </source>
</evidence>
<comment type="function">
    <text evidence="1 9">Reversible hydration of carbon dioxide.</text>
</comment>
<comment type="similarity">
    <text evidence="2 9">Belongs to the alpha-carbonic anhydrase family.</text>
</comment>
<comment type="catalytic activity">
    <reaction evidence="8 9">
        <text>hydrogencarbonate + H(+) = CO2 + H2O</text>
        <dbReference type="Rhea" id="RHEA:10748"/>
        <dbReference type="ChEBI" id="CHEBI:15377"/>
        <dbReference type="ChEBI" id="CHEBI:15378"/>
        <dbReference type="ChEBI" id="CHEBI:16526"/>
        <dbReference type="ChEBI" id="CHEBI:17544"/>
        <dbReference type="EC" id="4.2.1.1"/>
    </reaction>
</comment>
<reference evidence="11 12" key="1">
    <citation type="journal article" date="2024" name="BMC Genomics">
        <title>Genome assembly of redclaw crayfish (Cherax quadricarinatus) provides insights into its immune adaptation and hypoxia tolerance.</title>
        <authorList>
            <person name="Liu Z."/>
            <person name="Zheng J."/>
            <person name="Li H."/>
            <person name="Fang K."/>
            <person name="Wang S."/>
            <person name="He J."/>
            <person name="Zhou D."/>
            <person name="Weng S."/>
            <person name="Chi M."/>
            <person name="Gu Z."/>
            <person name="He J."/>
            <person name="Li F."/>
            <person name="Wang M."/>
        </authorList>
    </citation>
    <scope>NUCLEOTIDE SEQUENCE [LARGE SCALE GENOMIC DNA]</scope>
    <source>
        <strain evidence="11">ZL_2023a</strain>
    </source>
</reference>
<evidence type="ECO:0000256" key="3">
    <source>
        <dbReference type="ARBA" id="ARBA00012925"/>
    </source>
</evidence>
<dbReference type="PANTHER" id="PTHR18952:SF265">
    <property type="entry name" value="CARBONIC ANHYDRASE"/>
    <property type="match status" value="1"/>
</dbReference>
<comment type="caution">
    <text evidence="11">The sequence shown here is derived from an EMBL/GenBank/DDBJ whole genome shotgun (WGS) entry which is preliminary data.</text>
</comment>
<dbReference type="CDD" id="cd00326">
    <property type="entry name" value="alpha_CA"/>
    <property type="match status" value="1"/>
</dbReference>
<dbReference type="FunFam" id="3.10.200.10:FF:000003">
    <property type="entry name" value="Carbonic anhydrase 12"/>
    <property type="match status" value="1"/>
</dbReference>
<feature type="chain" id="PRO_5044523161" description="Carbonic anhydrase" evidence="9">
    <location>
        <begin position="22"/>
        <end position="280"/>
    </location>
</feature>
<keyword evidence="6" id="KW-0325">Glycoprotein</keyword>
<organism evidence="11 12">
    <name type="scientific">Cherax quadricarinatus</name>
    <name type="common">Australian red claw crayfish</name>
    <dbReference type="NCBI Taxonomy" id="27406"/>
    <lineage>
        <taxon>Eukaryota</taxon>
        <taxon>Metazoa</taxon>
        <taxon>Ecdysozoa</taxon>
        <taxon>Arthropoda</taxon>
        <taxon>Crustacea</taxon>
        <taxon>Multicrustacea</taxon>
        <taxon>Malacostraca</taxon>
        <taxon>Eumalacostraca</taxon>
        <taxon>Eucarida</taxon>
        <taxon>Decapoda</taxon>
        <taxon>Pleocyemata</taxon>
        <taxon>Astacidea</taxon>
        <taxon>Parastacoidea</taxon>
        <taxon>Parastacidae</taxon>
        <taxon>Cherax</taxon>
    </lineage>
</organism>
<evidence type="ECO:0000256" key="5">
    <source>
        <dbReference type="ARBA" id="ARBA00022833"/>
    </source>
</evidence>
<accession>A0AAW0Y712</accession>
<dbReference type="InterPro" id="IPR036398">
    <property type="entry name" value="CA_dom_sf"/>
</dbReference>
<dbReference type="EC" id="4.2.1.1" evidence="3 9"/>
<evidence type="ECO:0000313" key="12">
    <source>
        <dbReference type="Proteomes" id="UP001445076"/>
    </source>
</evidence>
<dbReference type="Gene3D" id="3.10.200.10">
    <property type="entry name" value="Alpha carbonic anhydrase"/>
    <property type="match status" value="1"/>
</dbReference>
<name>A0AAW0Y712_CHEQU</name>
<dbReference type="EMBL" id="JARKIK010000004">
    <property type="protein sequence ID" value="KAK8752623.1"/>
    <property type="molecule type" value="Genomic_DNA"/>
</dbReference>
<dbReference type="SUPFAM" id="SSF51069">
    <property type="entry name" value="Carbonic anhydrase"/>
    <property type="match status" value="1"/>
</dbReference>
<dbReference type="InterPro" id="IPR023561">
    <property type="entry name" value="Carbonic_anhydrase_a-class"/>
</dbReference>
<dbReference type="GO" id="GO:0008270">
    <property type="term" value="F:zinc ion binding"/>
    <property type="evidence" value="ECO:0007669"/>
    <property type="project" value="UniProtKB-UniRule"/>
</dbReference>
<dbReference type="Proteomes" id="UP001445076">
    <property type="component" value="Unassembled WGS sequence"/>
</dbReference>
<feature type="signal peptide" evidence="9">
    <location>
        <begin position="1"/>
        <end position="21"/>
    </location>
</feature>